<proteinExistence type="predicted"/>
<organism evidence="2 3">
    <name type="scientific">Clostridium butyricum</name>
    <dbReference type="NCBI Taxonomy" id="1492"/>
    <lineage>
        <taxon>Bacteria</taxon>
        <taxon>Bacillati</taxon>
        <taxon>Bacillota</taxon>
        <taxon>Clostridia</taxon>
        <taxon>Eubacteriales</taxon>
        <taxon>Clostridiaceae</taxon>
        <taxon>Clostridium</taxon>
    </lineage>
</organism>
<evidence type="ECO:0000313" key="2">
    <source>
        <dbReference type="EMBL" id="NAS18839.1"/>
    </source>
</evidence>
<dbReference type="Proteomes" id="UP000474042">
    <property type="component" value="Unassembled WGS sequence"/>
</dbReference>
<dbReference type="CDD" id="cd01948">
    <property type="entry name" value="EAL"/>
    <property type="match status" value="1"/>
</dbReference>
<dbReference type="InterPro" id="IPR001633">
    <property type="entry name" value="EAL_dom"/>
</dbReference>
<dbReference type="GO" id="GO:0071111">
    <property type="term" value="F:cyclic-guanylate-specific phosphodiesterase activity"/>
    <property type="evidence" value="ECO:0007669"/>
    <property type="project" value="InterPro"/>
</dbReference>
<dbReference type="EMBL" id="WOFV02000045">
    <property type="protein sequence ID" value="NAS18839.1"/>
    <property type="molecule type" value="Genomic_DNA"/>
</dbReference>
<dbReference type="Gene3D" id="3.20.20.450">
    <property type="entry name" value="EAL domain"/>
    <property type="match status" value="1"/>
</dbReference>
<name>A0A6L9ER00_CLOBU</name>
<dbReference type="PROSITE" id="PS50883">
    <property type="entry name" value="EAL"/>
    <property type="match status" value="1"/>
</dbReference>
<evidence type="ECO:0000313" key="3">
    <source>
        <dbReference type="Proteomes" id="UP000474042"/>
    </source>
</evidence>
<protein>
    <submittedName>
        <fullName evidence="2">EAL domain-containing protein</fullName>
    </submittedName>
</protein>
<accession>A0A6L9ER00</accession>
<dbReference type="InterPro" id="IPR035919">
    <property type="entry name" value="EAL_sf"/>
</dbReference>
<dbReference type="PANTHER" id="PTHR33121">
    <property type="entry name" value="CYCLIC DI-GMP PHOSPHODIESTERASE PDEF"/>
    <property type="match status" value="1"/>
</dbReference>
<evidence type="ECO:0000259" key="1">
    <source>
        <dbReference type="PROSITE" id="PS50883"/>
    </source>
</evidence>
<sequence>MIFKYNYFLEFINRLKIAKELIDKISTDCSNNHIVEAIVVMSKSLKVATIAEGVENYEQVNILKDIGCDEIQGYVFSKPLPAKELEYNFLNL</sequence>
<feature type="domain" description="EAL" evidence="1">
    <location>
        <begin position="1"/>
        <end position="92"/>
    </location>
</feature>
<dbReference type="AlphaFoldDB" id="A0A6L9ER00"/>
<comment type="caution">
    <text evidence="2">The sequence shown here is derived from an EMBL/GenBank/DDBJ whole genome shotgun (WGS) entry which is preliminary data.</text>
</comment>
<dbReference type="SUPFAM" id="SSF141868">
    <property type="entry name" value="EAL domain-like"/>
    <property type="match status" value="1"/>
</dbReference>
<dbReference type="InterPro" id="IPR050706">
    <property type="entry name" value="Cyclic-di-GMP_PDE-like"/>
</dbReference>
<reference evidence="2 3" key="1">
    <citation type="submission" date="2020-01" db="EMBL/GenBank/DDBJ databases">
        <title>Genome sequence of a 1,3-propanediol producer, Clostridium butyricum S3.</title>
        <authorList>
            <person name="Zhou J."/>
        </authorList>
    </citation>
    <scope>NUCLEOTIDE SEQUENCE [LARGE SCALE GENOMIC DNA]</scope>
    <source>
        <strain evidence="2 3">S3</strain>
    </source>
</reference>
<dbReference type="PANTHER" id="PTHR33121:SF70">
    <property type="entry name" value="SIGNALING PROTEIN YKOW"/>
    <property type="match status" value="1"/>
</dbReference>
<gene>
    <name evidence="2" type="ORF">GND98_013420</name>
</gene>
<dbReference type="Pfam" id="PF00563">
    <property type="entry name" value="EAL"/>
    <property type="match status" value="1"/>
</dbReference>